<evidence type="ECO:0000256" key="2">
    <source>
        <dbReference type="ARBA" id="ARBA00023125"/>
    </source>
</evidence>
<keyword evidence="1" id="KW-0805">Transcription regulation</keyword>
<dbReference type="AlphaFoldDB" id="A0A0D5Y168"/>
<evidence type="ECO:0000313" key="6">
    <source>
        <dbReference type="Proteomes" id="UP000032748"/>
    </source>
</evidence>
<dbReference type="OrthoDB" id="9783876at2"/>
<evidence type="ECO:0000313" key="5">
    <source>
        <dbReference type="EMBL" id="AKA24732.1"/>
    </source>
</evidence>
<protein>
    <recommendedName>
        <fullName evidence="4">HTH araC/xylS-type domain-containing protein</fullName>
    </recommendedName>
</protein>
<dbReference type="PROSITE" id="PS00041">
    <property type="entry name" value="HTH_ARAC_FAMILY_1"/>
    <property type="match status" value="1"/>
</dbReference>
<dbReference type="InterPro" id="IPR018062">
    <property type="entry name" value="HTH_AraC-typ_CS"/>
</dbReference>
<dbReference type="SMART" id="SM00342">
    <property type="entry name" value="HTH_ARAC"/>
    <property type="match status" value="1"/>
</dbReference>
<keyword evidence="3" id="KW-0804">Transcription</keyword>
<dbReference type="EMBL" id="CP011110">
    <property type="protein sequence ID" value="AKA24732.1"/>
    <property type="molecule type" value="Genomic_DNA"/>
</dbReference>
<dbReference type="Proteomes" id="UP000032748">
    <property type="component" value="Chromosome"/>
</dbReference>
<dbReference type="InterPro" id="IPR020449">
    <property type="entry name" value="Tscrpt_reg_AraC-type_HTH"/>
</dbReference>
<dbReference type="KEGG" id="pcz:PCL1606_32810"/>
<accession>A0A0D5Y168</accession>
<evidence type="ECO:0000256" key="3">
    <source>
        <dbReference type="ARBA" id="ARBA00023163"/>
    </source>
</evidence>
<organism evidence="5 6">
    <name type="scientific">Pseudomonas chlororaphis</name>
    <dbReference type="NCBI Taxonomy" id="587753"/>
    <lineage>
        <taxon>Bacteria</taxon>
        <taxon>Pseudomonadati</taxon>
        <taxon>Pseudomonadota</taxon>
        <taxon>Gammaproteobacteria</taxon>
        <taxon>Pseudomonadales</taxon>
        <taxon>Pseudomonadaceae</taxon>
        <taxon>Pseudomonas</taxon>
    </lineage>
</organism>
<name>A0A0D5Y168_9PSED</name>
<dbReference type="InterPro" id="IPR009057">
    <property type="entry name" value="Homeodomain-like_sf"/>
</dbReference>
<dbReference type="PROSITE" id="PS01124">
    <property type="entry name" value="HTH_ARAC_FAMILY_2"/>
    <property type="match status" value="1"/>
</dbReference>
<evidence type="ECO:0000256" key="1">
    <source>
        <dbReference type="ARBA" id="ARBA00023015"/>
    </source>
</evidence>
<dbReference type="GO" id="GO:0005829">
    <property type="term" value="C:cytosol"/>
    <property type="evidence" value="ECO:0007669"/>
    <property type="project" value="TreeGrafter"/>
</dbReference>
<dbReference type="GO" id="GO:0000976">
    <property type="term" value="F:transcription cis-regulatory region binding"/>
    <property type="evidence" value="ECO:0007669"/>
    <property type="project" value="TreeGrafter"/>
</dbReference>
<sequence length="267" mass="30439">MREITSLVKDALRQGRPLPFSAYQSLKEQRILNAPIAKPLLILVLAGVKKLGREDEIVCPAGSFLFLPNTASIDMRNIPGEEYFAVLIEFDLADFDSFRHTRSGEGRHFQGPIEGALAKTLKQFVEWSLFAPRELWRLRRQELLQLLYLSGYTEVSRLVGHPALGHQLHEIISENIAEDWRVERLVEKLAVSESTLRRKLKAEGSSLRSVLDRARLGHGLFLVQTTLEPIGRIAERCGYQSQSRFTDKFKQQFGITPSELRKTRLSD</sequence>
<dbReference type="PATRIC" id="fig|587753.10.peg.3273"/>
<dbReference type="InterPro" id="IPR018060">
    <property type="entry name" value="HTH_AraC"/>
</dbReference>
<evidence type="ECO:0000259" key="4">
    <source>
        <dbReference type="PROSITE" id="PS01124"/>
    </source>
</evidence>
<dbReference type="PANTHER" id="PTHR47894">
    <property type="entry name" value="HTH-TYPE TRANSCRIPTIONAL REGULATOR GADX"/>
    <property type="match status" value="1"/>
</dbReference>
<dbReference type="Gene3D" id="1.10.10.60">
    <property type="entry name" value="Homeodomain-like"/>
    <property type="match status" value="1"/>
</dbReference>
<dbReference type="PRINTS" id="PR00032">
    <property type="entry name" value="HTHARAC"/>
</dbReference>
<dbReference type="GO" id="GO:0009893">
    <property type="term" value="P:positive regulation of metabolic process"/>
    <property type="evidence" value="ECO:0007669"/>
    <property type="project" value="UniProtKB-ARBA"/>
</dbReference>
<dbReference type="SUPFAM" id="SSF46689">
    <property type="entry name" value="Homeodomain-like"/>
    <property type="match status" value="1"/>
</dbReference>
<dbReference type="Pfam" id="PF12833">
    <property type="entry name" value="HTH_18"/>
    <property type="match status" value="1"/>
</dbReference>
<dbReference type="PANTHER" id="PTHR47894:SF4">
    <property type="entry name" value="HTH-TYPE TRANSCRIPTIONAL REGULATOR GADX"/>
    <property type="match status" value="1"/>
</dbReference>
<reference evidence="5 6" key="1">
    <citation type="journal article" date="2015" name="Mol. Plant Microbe Interact.">
        <title>Comparative Genomic Analysis of Pseudomonas chlororaphis PCL1606 Reveals New Insight into Antifungal Compounds Involved in Biocontrol.</title>
        <authorList>
            <person name="Calderon C.E."/>
            <person name="Ramos C."/>
            <person name="de Vicente A."/>
            <person name="Cazorla F.M."/>
        </authorList>
    </citation>
    <scope>NUCLEOTIDE SEQUENCE [LARGE SCALE GENOMIC DNA]</scope>
    <source>
        <strain evidence="5 6">PCL1606</strain>
    </source>
</reference>
<gene>
    <name evidence="5" type="ORF">PCL1606_32810</name>
</gene>
<keyword evidence="2" id="KW-0238">DNA-binding</keyword>
<proteinExistence type="predicted"/>
<dbReference type="RefSeq" id="WP_045883389.1">
    <property type="nucleotide sequence ID" value="NZ_CP011110.1"/>
</dbReference>
<feature type="domain" description="HTH araC/xylS-type" evidence="4">
    <location>
        <begin position="166"/>
        <end position="263"/>
    </location>
</feature>
<dbReference type="GO" id="GO:0003700">
    <property type="term" value="F:DNA-binding transcription factor activity"/>
    <property type="evidence" value="ECO:0007669"/>
    <property type="project" value="InterPro"/>
</dbReference>